<comment type="caution">
    <text evidence="1">The sequence shown here is derived from an EMBL/GenBank/DDBJ whole genome shotgun (WGS) entry which is preliminary data.</text>
</comment>
<gene>
    <name evidence="1" type="ORF">DRW07_13815</name>
</gene>
<sequence length="209" mass="24207">MKIFHVTSAFVAQRLLNCPTFLPNSALPKLKRGGPGLCCYSFRKGYFLDQETSNKGVKLVLDWRGNVETRSPFSKRPHLPNVLYIEYPWRCYLKNNAGCDNLRILGVLDDHSNALPKQLGLNLTEGWMSDEDYRTYVEQKCQRYLRKYWQACQLKPKYLQVGEPLVNINKQSNAALIDSRLMAAHLNEQARSAVHNETRREQFKEPQQS</sequence>
<organism evidence="1 2">
    <name type="scientific">Alteromonas sediminis</name>
    <dbReference type="NCBI Taxonomy" id="2259342"/>
    <lineage>
        <taxon>Bacteria</taxon>
        <taxon>Pseudomonadati</taxon>
        <taxon>Pseudomonadota</taxon>
        <taxon>Gammaproteobacteria</taxon>
        <taxon>Alteromonadales</taxon>
        <taxon>Alteromonadaceae</taxon>
        <taxon>Alteromonas/Salinimonas group</taxon>
        <taxon>Alteromonas</taxon>
    </lineage>
</organism>
<proteinExistence type="predicted"/>
<evidence type="ECO:0000313" key="1">
    <source>
        <dbReference type="EMBL" id="RPJ65883.1"/>
    </source>
</evidence>
<evidence type="ECO:0000313" key="2">
    <source>
        <dbReference type="Proteomes" id="UP000275281"/>
    </source>
</evidence>
<dbReference type="AlphaFoldDB" id="A0A3N5XZE7"/>
<protein>
    <submittedName>
        <fullName evidence="1">Uncharacterized protein</fullName>
    </submittedName>
</protein>
<dbReference type="Proteomes" id="UP000275281">
    <property type="component" value="Unassembled WGS sequence"/>
</dbReference>
<name>A0A3N5XZE7_9ALTE</name>
<accession>A0A3N5XZE7</accession>
<dbReference type="RefSeq" id="WP_124028514.1">
    <property type="nucleotide sequence ID" value="NZ_JBHRSN010000007.1"/>
</dbReference>
<reference evidence="1 2" key="1">
    <citation type="submission" date="2018-11" db="EMBL/GenBank/DDBJ databases">
        <authorList>
            <person name="Ye M.-Q."/>
            <person name="Du Z.-J."/>
        </authorList>
    </citation>
    <scope>NUCLEOTIDE SEQUENCE [LARGE SCALE GENOMIC DNA]</scope>
    <source>
        <strain evidence="1 2">U0105</strain>
    </source>
</reference>
<keyword evidence="2" id="KW-1185">Reference proteome</keyword>
<dbReference type="EMBL" id="RPOK01000004">
    <property type="protein sequence ID" value="RPJ65883.1"/>
    <property type="molecule type" value="Genomic_DNA"/>
</dbReference>